<dbReference type="EMBL" id="LAZR01037201">
    <property type="protein sequence ID" value="KKL22815.1"/>
    <property type="molecule type" value="Genomic_DNA"/>
</dbReference>
<organism evidence="1">
    <name type="scientific">marine sediment metagenome</name>
    <dbReference type="NCBI Taxonomy" id="412755"/>
    <lineage>
        <taxon>unclassified sequences</taxon>
        <taxon>metagenomes</taxon>
        <taxon>ecological metagenomes</taxon>
    </lineage>
</organism>
<protein>
    <submittedName>
        <fullName evidence="1">Uncharacterized protein</fullName>
    </submittedName>
</protein>
<comment type="caution">
    <text evidence="1">The sequence shown here is derived from an EMBL/GenBank/DDBJ whole genome shotgun (WGS) entry which is preliminary data.</text>
</comment>
<reference evidence="1" key="1">
    <citation type="journal article" date="2015" name="Nature">
        <title>Complex archaea that bridge the gap between prokaryotes and eukaryotes.</title>
        <authorList>
            <person name="Spang A."/>
            <person name="Saw J.H."/>
            <person name="Jorgensen S.L."/>
            <person name="Zaremba-Niedzwiedzka K."/>
            <person name="Martijn J."/>
            <person name="Lind A.E."/>
            <person name="van Eijk R."/>
            <person name="Schleper C."/>
            <person name="Guy L."/>
            <person name="Ettema T.J."/>
        </authorList>
    </citation>
    <scope>NUCLEOTIDE SEQUENCE</scope>
</reference>
<gene>
    <name evidence="1" type="ORF">LCGC14_2431620</name>
</gene>
<accession>A0A0F9BLX0</accession>
<dbReference type="AlphaFoldDB" id="A0A0F9BLX0"/>
<evidence type="ECO:0000313" key="1">
    <source>
        <dbReference type="EMBL" id="KKL22815.1"/>
    </source>
</evidence>
<name>A0A0F9BLX0_9ZZZZ</name>
<proteinExistence type="predicted"/>
<sequence>MNQIELELYIPNTDYIGKIISEEPYVKILGPIRWSGKHKSLVALAQVEARLCFITVNEDTSILE</sequence>